<dbReference type="PROSITE" id="PS00217">
    <property type="entry name" value="SUGAR_TRANSPORT_2"/>
    <property type="match status" value="1"/>
</dbReference>
<feature type="transmembrane region" description="Helical" evidence="7">
    <location>
        <begin position="402"/>
        <end position="422"/>
    </location>
</feature>
<dbReference type="GO" id="GO:0005886">
    <property type="term" value="C:plasma membrane"/>
    <property type="evidence" value="ECO:0007669"/>
    <property type="project" value="UniProtKB-SubCell"/>
</dbReference>
<dbReference type="InterPro" id="IPR050360">
    <property type="entry name" value="MFS_Sugar_Transporters"/>
</dbReference>
<feature type="transmembrane region" description="Helical" evidence="7">
    <location>
        <begin position="171"/>
        <end position="191"/>
    </location>
</feature>
<feature type="region of interest" description="Disordered" evidence="6">
    <location>
        <begin position="433"/>
        <end position="465"/>
    </location>
</feature>
<dbReference type="InterPro" id="IPR020846">
    <property type="entry name" value="MFS_dom"/>
</dbReference>
<name>A0A1H4XRK5_STRMJ</name>
<feature type="transmembrane region" description="Helical" evidence="7">
    <location>
        <begin position="338"/>
        <end position="360"/>
    </location>
</feature>
<comment type="similarity">
    <text evidence="2">Belongs to the major facilitator superfamily. Sugar transporter (TC 2.A.1.1) family.</text>
</comment>
<feature type="transmembrane region" description="Helical" evidence="7">
    <location>
        <begin position="20"/>
        <end position="43"/>
    </location>
</feature>
<dbReference type="Gene3D" id="1.20.1250.20">
    <property type="entry name" value="MFS general substrate transporter like domains"/>
    <property type="match status" value="1"/>
</dbReference>
<feature type="transmembrane region" description="Helical" evidence="7">
    <location>
        <begin position="372"/>
        <end position="396"/>
    </location>
</feature>
<keyword evidence="3 7" id="KW-0812">Transmembrane</keyword>
<accession>A0A1H4XRK5</accession>
<evidence type="ECO:0000256" key="7">
    <source>
        <dbReference type="SAM" id="Phobius"/>
    </source>
</evidence>
<feature type="domain" description="Major facilitator superfamily (MFS) profile" evidence="8">
    <location>
        <begin position="18"/>
        <end position="426"/>
    </location>
</feature>
<feature type="transmembrane region" description="Helical" evidence="7">
    <location>
        <begin position="244"/>
        <end position="265"/>
    </location>
</feature>
<keyword evidence="5 7" id="KW-0472">Membrane</keyword>
<dbReference type="Proteomes" id="UP000198609">
    <property type="component" value="Unassembled WGS sequence"/>
</dbReference>
<dbReference type="PROSITE" id="PS50850">
    <property type="entry name" value="MFS"/>
    <property type="match status" value="1"/>
</dbReference>
<evidence type="ECO:0000256" key="3">
    <source>
        <dbReference type="ARBA" id="ARBA00022692"/>
    </source>
</evidence>
<dbReference type="InterPro" id="IPR005829">
    <property type="entry name" value="Sugar_transporter_CS"/>
</dbReference>
<evidence type="ECO:0000313" key="9">
    <source>
        <dbReference type="EMBL" id="SED07518.1"/>
    </source>
</evidence>
<feature type="transmembrane region" description="Helical" evidence="7">
    <location>
        <begin position="108"/>
        <end position="130"/>
    </location>
</feature>
<evidence type="ECO:0000313" key="10">
    <source>
        <dbReference type="Proteomes" id="UP000198609"/>
    </source>
</evidence>
<evidence type="ECO:0000256" key="4">
    <source>
        <dbReference type="ARBA" id="ARBA00022989"/>
    </source>
</evidence>
<dbReference type="AlphaFoldDB" id="A0A1H4XRK5"/>
<feature type="transmembrane region" description="Helical" evidence="7">
    <location>
        <begin position="313"/>
        <end position="332"/>
    </location>
</feature>
<dbReference type="PANTHER" id="PTHR48022:SF2">
    <property type="entry name" value="PLASTIDIC GLUCOSE TRANSPORTER 4"/>
    <property type="match status" value="1"/>
</dbReference>
<dbReference type="GO" id="GO:0005351">
    <property type="term" value="F:carbohydrate:proton symporter activity"/>
    <property type="evidence" value="ECO:0007669"/>
    <property type="project" value="TreeGrafter"/>
</dbReference>
<dbReference type="EMBL" id="FNST01000002">
    <property type="protein sequence ID" value="SED07518.1"/>
    <property type="molecule type" value="Genomic_DNA"/>
</dbReference>
<feature type="transmembrane region" description="Helical" evidence="7">
    <location>
        <begin position="55"/>
        <end position="75"/>
    </location>
</feature>
<evidence type="ECO:0000259" key="8">
    <source>
        <dbReference type="PROSITE" id="PS50850"/>
    </source>
</evidence>
<proteinExistence type="inferred from homology"/>
<gene>
    <name evidence="9" type="ORF">SAMN04490356_6799</name>
</gene>
<evidence type="ECO:0000256" key="1">
    <source>
        <dbReference type="ARBA" id="ARBA00004651"/>
    </source>
</evidence>
<dbReference type="InterPro" id="IPR036259">
    <property type="entry name" value="MFS_trans_sf"/>
</dbReference>
<protein>
    <submittedName>
        <fullName evidence="9">MFS transporter, putative metabolite transport protein</fullName>
    </submittedName>
</protein>
<organism evidence="9 10">
    <name type="scientific">Streptomyces melanosporofaciens</name>
    <dbReference type="NCBI Taxonomy" id="67327"/>
    <lineage>
        <taxon>Bacteria</taxon>
        <taxon>Bacillati</taxon>
        <taxon>Actinomycetota</taxon>
        <taxon>Actinomycetes</taxon>
        <taxon>Kitasatosporales</taxon>
        <taxon>Streptomycetaceae</taxon>
        <taxon>Streptomyces</taxon>
        <taxon>Streptomyces violaceusniger group</taxon>
    </lineage>
</organism>
<keyword evidence="10" id="KW-1185">Reference proteome</keyword>
<evidence type="ECO:0000256" key="5">
    <source>
        <dbReference type="ARBA" id="ARBA00023136"/>
    </source>
</evidence>
<dbReference type="CDD" id="cd17316">
    <property type="entry name" value="MFS_SV2_like"/>
    <property type="match status" value="1"/>
</dbReference>
<dbReference type="Pfam" id="PF00083">
    <property type="entry name" value="Sugar_tr"/>
    <property type="match status" value="1"/>
</dbReference>
<sequence>MSTASLEKSRPTRTHWLITLYAGGGEFCDGYILSIIGVALPLLTADYHLNSFDSGVVGSASLVGMFAGGLVFGYVTDRVGRQKVYLFDIAAFILLSAAQFFVTDPWQLTVLRFLMGIAIGADFAIAGTIASEFAPRNSRGPLLVVMVTMWSVGAAVAYVVGWAMMSSGHDNWRWMLASSAIPAVIILLLRFGTPESPRWLLSKGRNQEAEAVLKQMLGPDATVADLEADTASRTRYTDIFRGAYLRRTIFVSVFWACQLLPIYAITTYEPTILSSFGLADGNDSYLGSVVVQIFFVLGSLSGILVINKGRRTLLLWSFGLSAIPLLCLAALARPAPAVVVVLFAAFGVAAFSSQCLQAIYPSELFPTGVRATANGFATGISRVGAAIGTWGAPVVLDHSTRLAMLLGAVICVIGWGTSYVLAPETSGLTLADASAADADHHPRGRPRTRRDTSSTTPSPAVKEPS</sequence>
<dbReference type="RefSeq" id="WP_093467066.1">
    <property type="nucleotide sequence ID" value="NZ_FNST01000002.1"/>
</dbReference>
<dbReference type="SUPFAM" id="SSF103473">
    <property type="entry name" value="MFS general substrate transporter"/>
    <property type="match status" value="1"/>
</dbReference>
<comment type="subcellular location">
    <subcellularLocation>
        <location evidence="1">Cell membrane</location>
        <topology evidence="1">Multi-pass membrane protein</topology>
    </subcellularLocation>
</comment>
<feature type="transmembrane region" description="Helical" evidence="7">
    <location>
        <begin position="285"/>
        <end position="306"/>
    </location>
</feature>
<evidence type="ECO:0000256" key="2">
    <source>
        <dbReference type="ARBA" id="ARBA00010992"/>
    </source>
</evidence>
<dbReference type="PANTHER" id="PTHR48022">
    <property type="entry name" value="PLASTIDIC GLUCOSE TRANSPORTER 4"/>
    <property type="match status" value="1"/>
</dbReference>
<feature type="transmembrane region" description="Helical" evidence="7">
    <location>
        <begin position="84"/>
        <end position="102"/>
    </location>
</feature>
<feature type="transmembrane region" description="Helical" evidence="7">
    <location>
        <begin position="142"/>
        <end position="165"/>
    </location>
</feature>
<evidence type="ECO:0000256" key="6">
    <source>
        <dbReference type="SAM" id="MobiDB-lite"/>
    </source>
</evidence>
<keyword evidence="4 7" id="KW-1133">Transmembrane helix</keyword>
<reference evidence="10" key="1">
    <citation type="submission" date="2016-10" db="EMBL/GenBank/DDBJ databases">
        <authorList>
            <person name="Varghese N."/>
            <person name="Submissions S."/>
        </authorList>
    </citation>
    <scope>NUCLEOTIDE SEQUENCE [LARGE SCALE GENOMIC DNA]</scope>
    <source>
        <strain evidence="10">DSM 40318</strain>
    </source>
</reference>
<dbReference type="InterPro" id="IPR005828">
    <property type="entry name" value="MFS_sugar_transport-like"/>
</dbReference>